<evidence type="ECO:0000256" key="4">
    <source>
        <dbReference type="ARBA" id="ARBA00049194"/>
    </source>
</evidence>
<dbReference type="AlphaFoldDB" id="A0A1V8T6G2"/>
<keyword evidence="2 6" id="KW-0560">Oxidoreductase</keyword>
<dbReference type="InterPro" id="IPR015590">
    <property type="entry name" value="Aldehyde_DH_dom"/>
</dbReference>
<feature type="domain" description="Aldehyde dehydrogenase" evidence="7">
    <location>
        <begin position="73"/>
        <end position="554"/>
    </location>
</feature>
<dbReference type="STRING" id="1507870.A0A1V8T6G2"/>
<dbReference type="InterPro" id="IPR029510">
    <property type="entry name" value="Ald_DH_CS_GLU"/>
</dbReference>
<evidence type="ECO:0000256" key="6">
    <source>
        <dbReference type="RuleBase" id="RU003345"/>
    </source>
</evidence>
<dbReference type="SUPFAM" id="SSF53720">
    <property type="entry name" value="ALDH-like"/>
    <property type="match status" value="1"/>
</dbReference>
<reference evidence="9" key="1">
    <citation type="submission" date="2017-03" db="EMBL/GenBank/DDBJ databases">
        <title>Genomes of endolithic fungi from Antarctica.</title>
        <authorList>
            <person name="Coleine C."/>
            <person name="Masonjones S."/>
            <person name="Stajich J.E."/>
        </authorList>
    </citation>
    <scope>NUCLEOTIDE SEQUENCE [LARGE SCALE GENOMIC DNA]</scope>
    <source>
        <strain evidence="9">CCFEE 5527</strain>
    </source>
</reference>
<dbReference type="Proteomes" id="UP000192596">
    <property type="component" value="Unassembled WGS sequence"/>
</dbReference>
<gene>
    <name evidence="8" type="ORF">B0A48_07563</name>
</gene>
<sequence>MAIQQYLSVPVVDWQSATINVLIVLVGILVLRHLTRSKDEDAVTFSVPVPEQCRPGWEGKVLQEPTIKVSGGTAIQCYSPATGQLLGLVNPSTADGIDRAVAKATKAQIEWAQTTFVQRRQLLRSLLNFVLDNQDTIVRAACLDSGKTRVDGVLGEIFVTAEKLKWTLNHGEKALKPERRPSNRLMFYKKNEVRYEPMGVVASCVSWNYPLHNLLGPVISALFAGNAIIVKCSEQTAWSSQYFVNIARSALVACGHEPDLVQVLACWPQTAEYFTSHPGISHLTFIGSKPVAHEVLKSAAKSLTPVCVELGGKDAAIVLDHPAGKASSESEMQRVTSIIMRGFFQSSGQNCIGMERVIAMPIAYNRLITLLTPRIQALRSGPDLDLPVGQQVDVGAMISSASFDRLESLVSQAVAQGARLLAGGRRLTHQLHSAGHYFQPTLLVDVTSSMRIAQEELFAPICILMCADSPSHAVEITNSTIYGLGCSVFGPTGSSAARAQLEWVTQRVKAGMVAVNDFAVFYAVQLPFGGVGNSGYGRFAGEEGLRSLCNVKSVCSDRWPGLIKTAIPGKLDYPMGEGAYAMGKGVIEFGYGESLGRIVKGIRRMIGV</sequence>
<dbReference type="InterPro" id="IPR016162">
    <property type="entry name" value="Ald_DH_N"/>
</dbReference>
<keyword evidence="9" id="KW-1185">Reference proteome</keyword>
<evidence type="ECO:0000256" key="3">
    <source>
        <dbReference type="ARBA" id="ARBA00024226"/>
    </source>
</evidence>
<comment type="similarity">
    <text evidence="1 6">Belongs to the aldehyde dehydrogenase family.</text>
</comment>
<accession>A0A1V8T6G2</accession>
<evidence type="ECO:0000259" key="7">
    <source>
        <dbReference type="Pfam" id="PF00171"/>
    </source>
</evidence>
<organism evidence="8 9">
    <name type="scientific">Cryoendolithus antarcticus</name>
    <dbReference type="NCBI Taxonomy" id="1507870"/>
    <lineage>
        <taxon>Eukaryota</taxon>
        <taxon>Fungi</taxon>
        <taxon>Dikarya</taxon>
        <taxon>Ascomycota</taxon>
        <taxon>Pezizomycotina</taxon>
        <taxon>Dothideomycetes</taxon>
        <taxon>Dothideomycetidae</taxon>
        <taxon>Cladosporiales</taxon>
        <taxon>Cladosporiaceae</taxon>
        <taxon>Cryoendolithus</taxon>
    </lineage>
</organism>
<dbReference type="Gene3D" id="3.40.309.10">
    <property type="entry name" value="Aldehyde Dehydrogenase, Chain A, domain 2"/>
    <property type="match status" value="1"/>
</dbReference>
<protein>
    <recommendedName>
        <fullName evidence="3">aldehyde dehydrogenase (NAD(+))</fullName>
        <ecNumber evidence="3">1.2.1.3</ecNumber>
    </recommendedName>
</protein>
<dbReference type="EC" id="1.2.1.3" evidence="3"/>
<name>A0A1V8T6G2_9PEZI</name>
<evidence type="ECO:0000313" key="9">
    <source>
        <dbReference type="Proteomes" id="UP000192596"/>
    </source>
</evidence>
<dbReference type="GO" id="GO:0004029">
    <property type="term" value="F:aldehyde dehydrogenase (NAD+) activity"/>
    <property type="evidence" value="ECO:0007669"/>
    <property type="project" value="UniProtKB-EC"/>
</dbReference>
<dbReference type="CDD" id="cd07098">
    <property type="entry name" value="ALDH_F15-22"/>
    <property type="match status" value="1"/>
</dbReference>
<dbReference type="PROSITE" id="PS00687">
    <property type="entry name" value="ALDEHYDE_DEHYDR_GLU"/>
    <property type="match status" value="1"/>
</dbReference>
<dbReference type="InterPro" id="IPR016161">
    <property type="entry name" value="Ald_DH/histidinol_DH"/>
</dbReference>
<evidence type="ECO:0000256" key="1">
    <source>
        <dbReference type="ARBA" id="ARBA00009986"/>
    </source>
</evidence>
<comment type="caution">
    <text evidence="8">The sequence shown here is derived from an EMBL/GenBank/DDBJ whole genome shotgun (WGS) entry which is preliminary data.</text>
</comment>
<dbReference type="InterPro" id="IPR016163">
    <property type="entry name" value="Ald_DH_C"/>
</dbReference>
<dbReference type="InterPro" id="IPR016160">
    <property type="entry name" value="Ald_DH_CS_CYS"/>
</dbReference>
<dbReference type="OrthoDB" id="310895at2759"/>
<dbReference type="Pfam" id="PF00171">
    <property type="entry name" value="Aldedh"/>
    <property type="match status" value="1"/>
</dbReference>
<dbReference type="PROSITE" id="PS00070">
    <property type="entry name" value="ALDEHYDE_DEHYDR_CYS"/>
    <property type="match status" value="1"/>
</dbReference>
<dbReference type="InParanoid" id="A0A1V8T6G2"/>
<dbReference type="Gene3D" id="3.40.605.10">
    <property type="entry name" value="Aldehyde Dehydrogenase, Chain A, domain 1"/>
    <property type="match status" value="1"/>
</dbReference>
<feature type="active site" evidence="5">
    <location>
        <position position="309"/>
    </location>
</feature>
<evidence type="ECO:0000313" key="8">
    <source>
        <dbReference type="EMBL" id="OQO06997.1"/>
    </source>
</evidence>
<dbReference type="PANTHER" id="PTHR11699">
    <property type="entry name" value="ALDEHYDE DEHYDROGENASE-RELATED"/>
    <property type="match status" value="1"/>
</dbReference>
<dbReference type="FunFam" id="3.40.309.10:FF:000024">
    <property type="entry name" value="Betaine aldehyde dehydrogenase"/>
    <property type="match status" value="1"/>
</dbReference>
<evidence type="ECO:0000256" key="2">
    <source>
        <dbReference type="ARBA" id="ARBA00023002"/>
    </source>
</evidence>
<dbReference type="FunCoup" id="A0A1V8T6G2">
    <property type="interactions" value="369"/>
</dbReference>
<evidence type="ECO:0000256" key="5">
    <source>
        <dbReference type="PROSITE-ProRule" id="PRU10007"/>
    </source>
</evidence>
<proteinExistence type="inferred from homology"/>
<dbReference type="FunFam" id="3.40.605.10:FF:000014">
    <property type="entry name" value="aldehyde dehydrogenase 22A1"/>
    <property type="match status" value="1"/>
</dbReference>
<dbReference type="EMBL" id="NAJO01000015">
    <property type="protein sequence ID" value="OQO06997.1"/>
    <property type="molecule type" value="Genomic_DNA"/>
</dbReference>
<comment type="catalytic activity">
    <reaction evidence="4">
        <text>an aldehyde + NAD(+) + H2O = a carboxylate + NADH + 2 H(+)</text>
        <dbReference type="Rhea" id="RHEA:16185"/>
        <dbReference type="ChEBI" id="CHEBI:15377"/>
        <dbReference type="ChEBI" id="CHEBI:15378"/>
        <dbReference type="ChEBI" id="CHEBI:17478"/>
        <dbReference type="ChEBI" id="CHEBI:29067"/>
        <dbReference type="ChEBI" id="CHEBI:57540"/>
        <dbReference type="ChEBI" id="CHEBI:57945"/>
        <dbReference type="EC" id="1.2.1.3"/>
    </reaction>
</comment>